<keyword evidence="2" id="KW-1185">Reference proteome</keyword>
<dbReference type="KEGG" id="lak:106157528"/>
<evidence type="ECO:0000259" key="1">
    <source>
        <dbReference type="PROSITE" id="PS50022"/>
    </source>
</evidence>
<dbReference type="SUPFAM" id="SSF49785">
    <property type="entry name" value="Galactose-binding domain-like"/>
    <property type="match status" value="1"/>
</dbReference>
<evidence type="ECO:0000313" key="2">
    <source>
        <dbReference type="Proteomes" id="UP000085678"/>
    </source>
</evidence>
<dbReference type="InterPro" id="IPR008979">
    <property type="entry name" value="Galactose-bd-like_sf"/>
</dbReference>
<dbReference type="Gene3D" id="2.60.120.260">
    <property type="entry name" value="Galactose-binding domain-like"/>
    <property type="match status" value="1"/>
</dbReference>
<sequence>MLVIPLGAADTGQSGQCSDILVSGKYPIPDSAITASSYFNIDTWWYKHLPQQARIHLVSDDNGNGGWSAYSGGVQEWLQFDLEFPRLRLATGLARAPHPKERLALAFAVTETLAVVITYRLLCWTARPSVCLLNH</sequence>
<dbReference type="PROSITE" id="PS50022">
    <property type="entry name" value="FA58C_3"/>
    <property type="match status" value="1"/>
</dbReference>
<organism evidence="2 3">
    <name type="scientific">Lingula anatina</name>
    <name type="common">Brachiopod</name>
    <name type="synonym">Lingula unguis</name>
    <dbReference type="NCBI Taxonomy" id="7574"/>
    <lineage>
        <taxon>Eukaryota</taxon>
        <taxon>Metazoa</taxon>
        <taxon>Spiralia</taxon>
        <taxon>Lophotrochozoa</taxon>
        <taxon>Brachiopoda</taxon>
        <taxon>Linguliformea</taxon>
        <taxon>Lingulata</taxon>
        <taxon>Lingulida</taxon>
        <taxon>Linguloidea</taxon>
        <taxon>Lingulidae</taxon>
        <taxon>Lingula</taxon>
    </lineage>
</organism>
<dbReference type="OrthoDB" id="6097658at2759"/>
<dbReference type="Proteomes" id="UP000085678">
    <property type="component" value="Unplaced"/>
</dbReference>
<reference evidence="3" key="1">
    <citation type="submission" date="2025-08" db="UniProtKB">
        <authorList>
            <consortium name="RefSeq"/>
        </authorList>
    </citation>
    <scope>IDENTIFICATION</scope>
    <source>
        <tissue evidence="3">Gonads</tissue>
    </source>
</reference>
<protein>
    <submittedName>
        <fullName evidence="3">Uncharacterized protein LOC106157528</fullName>
    </submittedName>
</protein>
<accession>A0A1S3HRK5</accession>
<dbReference type="InParanoid" id="A0A1S3HRK5"/>
<gene>
    <name evidence="3" type="primary">LOC106157528</name>
</gene>
<proteinExistence type="predicted"/>
<dbReference type="GeneID" id="106157528"/>
<name>A0A1S3HRK5_LINAN</name>
<feature type="domain" description="F5/8 type C" evidence="1">
    <location>
        <begin position="17"/>
        <end position="82"/>
    </location>
</feature>
<evidence type="ECO:0000313" key="3">
    <source>
        <dbReference type="RefSeq" id="XP_013388663.1"/>
    </source>
</evidence>
<dbReference type="RefSeq" id="XP_013388663.1">
    <property type="nucleotide sequence ID" value="XM_013533209.1"/>
</dbReference>
<dbReference type="InterPro" id="IPR000421">
    <property type="entry name" value="FA58C"/>
</dbReference>
<dbReference type="AlphaFoldDB" id="A0A1S3HRK5"/>